<evidence type="ECO:0000259" key="1">
    <source>
        <dbReference type="PROSITE" id="PS50404"/>
    </source>
</evidence>
<feature type="domain" description="GST N-terminal" evidence="1">
    <location>
        <begin position="2"/>
        <end position="82"/>
    </location>
</feature>
<dbReference type="InterPro" id="IPR036249">
    <property type="entry name" value="Thioredoxin-like_sf"/>
</dbReference>
<sequence>MYQLFIANKNYSSWSLRVWLLMKEMCIPFEEKMITFEGGDSWKKFSSFSPSGKLPCLKDNNLLIWDSLSITEYLAEKISLIWPMNRSARAWARSISAEMHSDFEFFNSKSLSCATEVNTPVIPDNLSKAVTRIDDLVQEGLGNFGGPFLAGEKFTAADAFYSPTIIKINNYNLSVSTETNQYFNKILALPNLKEWIGQAIQEPWKVSEYEEMEKDIGRIIRDKRGQG</sequence>
<dbReference type="PROSITE" id="PS50404">
    <property type="entry name" value="GST_NTER"/>
    <property type="match status" value="1"/>
</dbReference>
<dbReference type="PANTHER" id="PTHR42673:SF4">
    <property type="entry name" value="MALEYLACETOACETATE ISOMERASE"/>
    <property type="match status" value="1"/>
</dbReference>
<dbReference type="InterPro" id="IPR004045">
    <property type="entry name" value="Glutathione_S-Trfase_N"/>
</dbReference>
<dbReference type="Gene3D" id="3.40.30.10">
    <property type="entry name" value="Glutaredoxin"/>
    <property type="match status" value="1"/>
</dbReference>
<dbReference type="SFLD" id="SFLDG00358">
    <property type="entry name" value="Main_(cytGST)"/>
    <property type="match status" value="1"/>
</dbReference>
<keyword evidence="3" id="KW-1185">Reference proteome</keyword>
<dbReference type="Gene3D" id="1.20.1050.10">
    <property type="match status" value="1"/>
</dbReference>
<dbReference type="Proteomes" id="UP001055658">
    <property type="component" value="Chromosome"/>
</dbReference>
<protein>
    <submittedName>
        <fullName evidence="2">Glutathione S-transferase</fullName>
    </submittedName>
</protein>
<proteinExistence type="predicted"/>
<reference evidence="2" key="1">
    <citation type="submission" date="2022-02" db="EMBL/GenBank/DDBJ databases">
        <title>Coral-associated bacteria.</title>
        <authorList>
            <person name="Tang K."/>
            <person name="Wang X."/>
        </authorList>
    </citation>
    <scope>NUCLEOTIDE SEQUENCE</scope>
    <source>
        <strain evidence="2">SCSIO 43006</strain>
    </source>
</reference>
<dbReference type="PANTHER" id="PTHR42673">
    <property type="entry name" value="MALEYLACETOACETATE ISOMERASE"/>
    <property type="match status" value="1"/>
</dbReference>
<dbReference type="EMBL" id="CP092418">
    <property type="protein sequence ID" value="USD20077.1"/>
    <property type="molecule type" value="Genomic_DNA"/>
</dbReference>
<evidence type="ECO:0000313" key="3">
    <source>
        <dbReference type="Proteomes" id="UP001055658"/>
    </source>
</evidence>
<dbReference type="SFLD" id="SFLDS00019">
    <property type="entry name" value="Glutathione_Transferase_(cytos"/>
    <property type="match status" value="1"/>
</dbReference>
<organism evidence="2 3">
    <name type="scientific">Microbulbifer variabilis</name>
    <dbReference type="NCBI Taxonomy" id="266805"/>
    <lineage>
        <taxon>Bacteria</taxon>
        <taxon>Pseudomonadati</taxon>
        <taxon>Pseudomonadota</taxon>
        <taxon>Gammaproteobacteria</taxon>
        <taxon>Cellvibrionales</taxon>
        <taxon>Microbulbiferaceae</taxon>
        <taxon>Microbulbifer</taxon>
    </lineage>
</organism>
<dbReference type="CDD" id="cd03043">
    <property type="entry name" value="GST_N_1"/>
    <property type="match status" value="1"/>
</dbReference>
<evidence type="ECO:0000313" key="2">
    <source>
        <dbReference type="EMBL" id="USD20077.1"/>
    </source>
</evidence>
<dbReference type="InterPro" id="IPR040079">
    <property type="entry name" value="Glutathione_S-Trfase"/>
</dbReference>
<accession>A0ABY4V738</accession>
<name>A0ABY4V738_9GAMM</name>
<gene>
    <name evidence="2" type="ORF">MJO52_13420</name>
</gene>
<dbReference type="Pfam" id="PF13409">
    <property type="entry name" value="GST_N_2"/>
    <property type="match status" value="1"/>
</dbReference>
<dbReference type="InterPro" id="IPR036282">
    <property type="entry name" value="Glutathione-S-Trfase_C_sf"/>
</dbReference>
<dbReference type="RefSeq" id="WP_252082164.1">
    <property type="nucleotide sequence ID" value="NZ_CP092418.1"/>
</dbReference>
<dbReference type="SUPFAM" id="SSF52833">
    <property type="entry name" value="Thioredoxin-like"/>
    <property type="match status" value="1"/>
</dbReference>
<dbReference type="SUPFAM" id="SSF47616">
    <property type="entry name" value="GST C-terminal domain-like"/>
    <property type="match status" value="1"/>
</dbReference>